<protein>
    <submittedName>
        <fullName evidence="1">UPF0057-domain-containing protein</fullName>
    </submittedName>
</protein>
<gene>
    <name evidence="1" type="ORF">R3P38DRAFT_3205718</name>
</gene>
<sequence>MSPLATFLIFGCGAVLFINLCLSMQVLKPTEQFRAIHLQNKKHRIWPHRWPSFSHAFWLIYRKIRAEERLGEGGFRPMGHGNFEQAYNVAPAPPPPYGAAVNGNP</sequence>
<evidence type="ECO:0000313" key="1">
    <source>
        <dbReference type="EMBL" id="KAK7014165.1"/>
    </source>
</evidence>
<dbReference type="EMBL" id="JAWWNJ010000057">
    <property type="protein sequence ID" value="KAK7014165.1"/>
    <property type="molecule type" value="Genomic_DNA"/>
</dbReference>
<keyword evidence="2" id="KW-1185">Reference proteome</keyword>
<proteinExistence type="predicted"/>
<comment type="caution">
    <text evidence="1">The sequence shown here is derived from an EMBL/GenBank/DDBJ whole genome shotgun (WGS) entry which is preliminary data.</text>
</comment>
<reference evidence="1 2" key="1">
    <citation type="journal article" date="2024" name="J Genomics">
        <title>Draft genome sequencing and assembly of Favolaschia claudopus CIRM-BRFM 2984 isolated from oak limbs.</title>
        <authorList>
            <person name="Navarro D."/>
            <person name="Drula E."/>
            <person name="Chaduli D."/>
            <person name="Cazenave R."/>
            <person name="Ahrendt S."/>
            <person name="Wang J."/>
            <person name="Lipzen A."/>
            <person name="Daum C."/>
            <person name="Barry K."/>
            <person name="Grigoriev I.V."/>
            <person name="Favel A."/>
            <person name="Rosso M.N."/>
            <person name="Martin F."/>
        </authorList>
    </citation>
    <scope>NUCLEOTIDE SEQUENCE [LARGE SCALE GENOMIC DNA]</scope>
    <source>
        <strain evidence="1 2">CIRM-BRFM 2984</strain>
    </source>
</reference>
<evidence type="ECO:0000313" key="2">
    <source>
        <dbReference type="Proteomes" id="UP001362999"/>
    </source>
</evidence>
<organism evidence="1 2">
    <name type="scientific">Favolaschia claudopus</name>
    <dbReference type="NCBI Taxonomy" id="2862362"/>
    <lineage>
        <taxon>Eukaryota</taxon>
        <taxon>Fungi</taxon>
        <taxon>Dikarya</taxon>
        <taxon>Basidiomycota</taxon>
        <taxon>Agaricomycotina</taxon>
        <taxon>Agaricomycetes</taxon>
        <taxon>Agaricomycetidae</taxon>
        <taxon>Agaricales</taxon>
        <taxon>Marasmiineae</taxon>
        <taxon>Mycenaceae</taxon>
        <taxon>Favolaschia</taxon>
    </lineage>
</organism>
<dbReference type="AlphaFoldDB" id="A0AAW0AMH4"/>
<dbReference type="Proteomes" id="UP001362999">
    <property type="component" value="Unassembled WGS sequence"/>
</dbReference>
<accession>A0AAW0AMH4</accession>
<name>A0AAW0AMH4_9AGAR</name>